<proteinExistence type="predicted"/>
<protein>
    <submittedName>
        <fullName evidence="1">Uncharacterized protein</fullName>
    </submittedName>
</protein>
<dbReference type="AlphaFoldDB" id="A0A0A8YBT0"/>
<reference evidence="1" key="1">
    <citation type="submission" date="2014-09" db="EMBL/GenBank/DDBJ databases">
        <authorList>
            <person name="Magalhaes I.L.F."/>
            <person name="Oliveira U."/>
            <person name="Santos F.R."/>
            <person name="Vidigal T.H.D.A."/>
            <person name="Brescovit A.D."/>
            <person name="Santos A.J."/>
        </authorList>
    </citation>
    <scope>NUCLEOTIDE SEQUENCE</scope>
    <source>
        <tissue evidence="1">Shoot tissue taken approximately 20 cm above the soil surface</tissue>
    </source>
</reference>
<dbReference type="EMBL" id="GBRH01274980">
    <property type="protein sequence ID" value="JAD22915.1"/>
    <property type="molecule type" value="Transcribed_RNA"/>
</dbReference>
<name>A0A0A8YBT0_ARUDO</name>
<accession>A0A0A8YBT0</accession>
<evidence type="ECO:0000313" key="1">
    <source>
        <dbReference type="EMBL" id="JAD22915.1"/>
    </source>
</evidence>
<reference evidence="1" key="2">
    <citation type="journal article" date="2015" name="Data Brief">
        <title>Shoot transcriptome of the giant reed, Arundo donax.</title>
        <authorList>
            <person name="Barrero R.A."/>
            <person name="Guerrero F.D."/>
            <person name="Moolhuijzen P."/>
            <person name="Goolsby J.A."/>
            <person name="Tidwell J."/>
            <person name="Bellgard S.E."/>
            <person name="Bellgard M.I."/>
        </authorList>
    </citation>
    <scope>NUCLEOTIDE SEQUENCE</scope>
    <source>
        <tissue evidence="1">Shoot tissue taken approximately 20 cm above the soil surface</tissue>
    </source>
</reference>
<sequence>MQTLHHSPCMQSGRTWITCPPAPACRRRRSSSCAP</sequence>
<organism evidence="1">
    <name type="scientific">Arundo donax</name>
    <name type="common">Giant reed</name>
    <name type="synonym">Donax arundinaceus</name>
    <dbReference type="NCBI Taxonomy" id="35708"/>
    <lineage>
        <taxon>Eukaryota</taxon>
        <taxon>Viridiplantae</taxon>
        <taxon>Streptophyta</taxon>
        <taxon>Embryophyta</taxon>
        <taxon>Tracheophyta</taxon>
        <taxon>Spermatophyta</taxon>
        <taxon>Magnoliopsida</taxon>
        <taxon>Liliopsida</taxon>
        <taxon>Poales</taxon>
        <taxon>Poaceae</taxon>
        <taxon>PACMAD clade</taxon>
        <taxon>Arundinoideae</taxon>
        <taxon>Arundineae</taxon>
        <taxon>Arundo</taxon>
    </lineage>
</organism>